<dbReference type="EMBL" id="CP011071">
    <property type="protein sequence ID" value="AKA35293.1"/>
    <property type="molecule type" value="Genomic_DNA"/>
</dbReference>
<dbReference type="PANTHER" id="PTHR33993">
    <property type="entry name" value="GLYOXALASE-RELATED"/>
    <property type="match status" value="1"/>
</dbReference>
<dbReference type="Pfam" id="PF00903">
    <property type="entry name" value="Glyoxalase"/>
    <property type="match status" value="1"/>
</dbReference>
<protein>
    <submittedName>
        <fullName evidence="2">Glyoxalase</fullName>
    </submittedName>
</protein>
<name>A0A0D5YTV6_9FLAO</name>
<evidence type="ECO:0000313" key="2">
    <source>
        <dbReference type="EMBL" id="AKA35293.1"/>
    </source>
</evidence>
<dbReference type="Gene3D" id="3.10.180.10">
    <property type="entry name" value="2,3-Dihydroxybiphenyl 1,2-Dioxygenase, domain 1"/>
    <property type="match status" value="1"/>
</dbReference>
<evidence type="ECO:0000259" key="1">
    <source>
        <dbReference type="PROSITE" id="PS51819"/>
    </source>
</evidence>
<gene>
    <name evidence="2" type="ORF">VC82_1680</name>
</gene>
<dbReference type="InterPro" id="IPR004360">
    <property type="entry name" value="Glyas_Fos-R_dOase_dom"/>
</dbReference>
<sequence length="128" mass="15274">MKKRVTGLGGFFFKTKDPDKIKDWYKTHLGLNTDQYGCSFWWKDEKGNDCMTQWGPFKEDTTYFQPSEKQFMMNFRVENLEELLEELKKEGVTIIGEVEEYDYGKFGWIMDPEGNKIELWEPIDKAFL</sequence>
<dbReference type="PATRIC" id="fig|516051.4.peg.1735"/>
<dbReference type="SUPFAM" id="SSF54593">
    <property type="entry name" value="Glyoxalase/Bleomycin resistance protein/Dihydroxybiphenyl dioxygenase"/>
    <property type="match status" value="1"/>
</dbReference>
<dbReference type="InterPro" id="IPR052164">
    <property type="entry name" value="Anthracycline_SecMetBiosynth"/>
</dbReference>
<keyword evidence="3" id="KW-1185">Reference proteome</keyword>
<dbReference type="PANTHER" id="PTHR33993:SF5">
    <property type="entry name" value="GLYOXALASE"/>
    <property type="match status" value="1"/>
</dbReference>
<dbReference type="AlphaFoldDB" id="A0A0D5YTV6"/>
<dbReference type="InterPro" id="IPR037523">
    <property type="entry name" value="VOC_core"/>
</dbReference>
<dbReference type="RefSeq" id="WP_045801959.1">
    <property type="nucleotide sequence ID" value="NZ_CP011071.1"/>
</dbReference>
<dbReference type="STRING" id="516051.VC82_1680"/>
<accession>A0A0D5YTV6</accession>
<dbReference type="Proteomes" id="UP000032726">
    <property type="component" value="Chromosome"/>
</dbReference>
<dbReference type="InterPro" id="IPR029068">
    <property type="entry name" value="Glyas_Bleomycin-R_OHBP_Dase"/>
</dbReference>
<dbReference type="KEGG" id="mlt:VC82_1680"/>
<reference evidence="2 3" key="1">
    <citation type="submission" date="2015-03" db="EMBL/GenBank/DDBJ databases">
        <title>Complete genome sequence of Muricauda lutaonensis CC-HSB-11T, isolated from a coastal hot spring.</title>
        <authorList>
            <person name="Kim K.M."/>
        </authorList>
    </citation>
    <scope>NUCLEOTIDE SEQUENCE [LARGE SCALE GENOMIC DNA]</scope>
    <source>
        <strain evidence="2 3">CC-HSB-11</strain>
    </source>
</reference>
<feature type="domain" description="VOC" evidence="1">
    <location>
        <begin position="7"/>
        <end position="122"/>
    </location>
</feature>
<organism evidence="2 3">
    <name type="scientific">Flagellimonas lutaonensis</name>
    <dbReference type="NCBI Taxonomy" id="516051"/>
    <lineage>
        <taxon>Bacteria</taxon>
        <taxon>Pseudomonadati</taxon>
        <taxon>Bacteroidota</taxon>
        <taxon>Flavobacteriia</taxon>
        <taxon>Flavobacteriales</taxon>
        <taxon>Flavobacteriaceae</taxon>
        <taxon>Flagellimonas</taxon>
    </lineage>
</organism>
<dbReference type="CDD" id="cd06587">
    <property type="entry name" value="VOC"/>
    <property type="match status" value="1"/>
</dbReference>
<dbReference type="HOGENOM" id="CLU_127639_0_0_10"/>
<evidence type="ECO:0000313" key="3">
    <source>
        <dbReference type="Proteomes" id="UP000032726"/>
    </source>
</evidence>
<dbReference type="PROSITE" id="PS51819">
    <property type="entry name" value="VOC"/>
    <property type="match status" value="1"/>
</dbReference>
<proteinExistence type="predicted"/>
<dbReference type="OrthoDB" id="9799428at2"/>